<name>A0A3R8JN15_9FIRM</name>
<dbReference type="GO" id="GO:0003677">
    <property type="term" value="F:DNA binding"/>
    <property type="evidence" value="ECO:0007669"/>
    <property type="project" value="UniProtKB-KW"/>
</dbReference>
<dbReference type="PANTHER" id="PTHR46797:SF1">
    <property type="entry name" value="METHYLPHOSPHONATE SYNTHASE"/>
    <property type="match status" value="1"/>
</dbReference>
<dbReference type="CDD" id="cd00093">
    <property type="entry name" value="HTH_XRE"/>
    <property type="match status" value="1"/>
</dbReference>
<dbReference type="SUPFAM" id="SSF47413">
    <property type="entry name" value="lambda repressor-like DNA-binding domains"/>
    <property type="match status" value="1"/>
</dbReference>
<proteinExistence type="predicted"/>
<dbReference type="PANTHER" id="PTHR46797">
    <property type="entry name" value="HTH-TYPE TRANSCRIPTIONAL REGULATOR"/>
    <property type="match status" value="1"/>
</dbReference>
<reference evidence="3" key="1">
    <citation type="submission" date="2018-10" db="EMBL/GenBank/DDBJ databases">
        <title>Schaedlerella arabinophila gen. nov. sp. nov., isolated from the mouse intestinal tract and comparative analysis with the genome of the closely related altered Schaedler flora strain ASF502.</title>
        <authorList>
            <person name="Miyake S."/>
            <person name="Soh M."/>
            <person name="Seedorf H."/>
        </authorList>
    </citation>
    <scope>NUCLEOTIDE SEQUENCE [LARGE SCALE GENOMIC DNA]</scope>
    <source>
        <strain evidence="3">DSM 106076</strain>
    </source>
</reference>
<keyword evidence="1" id="KW-0238">DNA-binding</keyword>
<evidence type="ECO:0000313" key="3">
    <source>
        <dbReference type="EMBL" id="RRK32090.1"/>
    </source>
</evidence>
<dbReference type="GO" id="GO:0005829">
    <property type="term" value="C:cytosol"/>
    <property type="evidence" value="ECO:0007669"/>
    <property type="project" value="TreeGrafter"/>
</dbReference>
<comment type="caution">
    <text evidence="3">The sequence shown here is derived from an EMBL/GenBank/DDBJ whole genome shotgun (WGS) entry which is preliminary data.</text>
</comment>
<dbReference type="InterPro" id="IPR050807">
    <property type="entry name" value="TransReg_Diox_bact_type"/>
</dbReference>
<dbReference type="PROSITE" id="PS50943">
    <property type="entry name" value="HTH_CROC1"/>
    <property type="match status" value="1"/>
</dbReference>
<dbReference type="Gene3D" id="1.10.260.40">
    <property type="entry name" value="lambda repressor-like DNA-binding domains"/>
    <property type="match status" value="1"/>
</dbReference>
<dbReference type="Proteomes" id="UP000274920">
    <property type="component" value="Unassembled WGS sequence"/>
</dbReference>
<evidence type="ECO:0000256" key="1">
    <source>
        <dbReference type="ARBA" id="ARBA00023125"/>
    </source>
</evidence>
<dbReference type="Pfam" id="PF01381">
    <property type="entry name" value="HTH_3"/>
    <property type="match status" value="1"/>
</dbReference>
<dbReference type="RefSeq" id="WP_125127633.1">
    <property type="nucleotide sequence ID" value="NZ_RHJS01000002.1"/>
</dbReference>
<dbReference type="AlphaFoldDB" id="A0A3R8JN15"/>
<dbReference type="InterPro" id="IPR001387">
    <property type="entry name" value="Cro/C1-type_HTH"/>
</dbReference>
<gene>
    <name evidence="3" type="ORF">EBB54_12445</name>
</gene>
<feature type="domain" description="HTH cro/C1-type" evidence="2">
    <location>
        <begin position="12"/>
        <end position="66"/>
    </location>
</feature>
<protein>
    <submittedName>
        <fullName evidence="3">XRE family transcriptional regulator</fullName>
    </submittedName>
</protein>
<dbReference type="SMART" id="SM00530">
    <property type="entry name" value="HTH_XRE"/>
    <property type="match status" value="1"/>
</dbReference>
<sequence>MIFANNRLGKFIRNGRLDLELTQEQLAEKLNCNLSYLGNVERGKNIPSLKLFCRIMQILNLSANEFIHPNRHEENSTYLQLIRLLPQCTPKELNILLENTRTLLENREEKPTNPL</sequence>
<evidence type="ECO:0000313" key="4">
    <source>
        <dbReference type="Proteomes" id="UP000274920"/>
    </source>
</evidence>
<dbReference type="GO" id="GO:0003700">
    <property type="term" value="F:DNA-binding transcription factor activity"/>
    <property type="evidence" value="ECO:0007669"/>
    <property type="project" value="TreeGrafter"/>
</dbReference>
<evidence type="ECO:0000259" key="2">
    <source>
        <dbReference type="PROSITE" id="PS50943"/>
    </source>
</evidence>
<organism evidence="3 4">
    <name type="scientific">Schaedlerella arabinosiphila</name>
    <dbReference type="NCBI Taxonomy" id="2044587"/>
    <lineage>
        <taxon>Bacteria</taxon>
        <taxon>Bacillati</taxon>
        <taxon>Bacillota</taxon>
        <taxon>Clostridia</taxon>
        <taxon>Lachnospirales</taxon>
        <taxon>Lachnospiraceae</taxon>
        <taxon>Schaedlerella</taxon>
    </lineage>
</organism>
<accession>A0A3R8JN15</accession>
<dbReference type="InterPro" id="IPR010982">
    <property type="entry name" value="Lambda_DNA-bd_dom_sf"/>
</dbReference>
<keyword evidence="4" id="KW-1185">Reference proteome</keyword>
<dbReference type="EMBL" id="RHJS01000002">
    <property type="protein sequence ID" value="RRK32090.1"/>
    <property type="molecule type" value="Genomic_DNA"/>
</dbReference>